<dbReference type="EMBL" id="CAJPEX010001372">
    <property type="protein sequence ID" value="CAG0918969.1"/>
    <property type="molecule type" value="Genomic_DNA"/>
</dbReference>
<proteinExistence type="predicted"/>
<evidence type="ECO:0000313" key="2">
    <source>
        <dbReference type="Proteomes" id="UP000678499"/>
    </source>
</evidence>
<evidence type="ECO:0000313" key="1">
    <source>
        <dbReference type="EMBL" id="CAD7278817.1"/>
    </source>
</evidence>
<sequence>MRLGAVLVVRTVDVKAAVVQQESVIQLGAVLVARTVDVKAARIQLLLLVRSVVQDLVQAPVAAIQNQAASVLQRTAAIELAINNRIPDTSYNTWHMFD</sequence>
<reference evidence="1" key="1">
    <citation type="submission" date="2020-11" db="EMBL/GenBank/DDBJ databases">
        <authorList>
            <person name="Tran Van P."/>
        </authorList>
    </citation>
    <scope>NUCLEOTIDE SEQUENCE</scope>
</reference>
<gene>
    <name evidence="1" type="ORF">NMOB1V02_LOCUS6513</name>
</gene>
<dbReference type="AlphaFoldDB" id="A0A7R9GDW4"/>
<dbReference type="Proteomes" id="UP000678499">
    <property type="component" value="Unassembled WGS sequence"/>
</dbReference>
<dbReference type="EMBL" id="OA883409">
    <property type="protein sequence ID" value="CAD7278817.1"/>
    <property type="molecule type" value="Genomic_DNA"/>
</dbReference>
<accession>A0A7R9GDW4</accession>
<name>A0A7R9GDW4_9CRUS</name>
<organism evidence="1">
    <name type="scientific">Notodromas monacha</name>
    <dbReference type="NCBI Taxonomy" id="399045"/>
    <lineage>
        <taxon>Eukaryota</taxon>
        <taxon>Metazoa</taxon>
        <taxon>Ecdysozoa</taxon>
        <taxon>Arthropoda</taxon>
        <taxon>Crustacea</taxon>
        <taxon>Oligostraca</taxon>
        <taxon>Ostracoda</taxon>
        <taxon>Podocopa</taxon>
        <taxon>Podocopida</taxon>
        <taxon>Cypridocopina</taxon>
        <taxon>Cypridoidea</taxon>
        <taxon>Cyprididae</taxon>
        <taxon>Notodromas</taxon>
    </lineage>
</organism>
<keyword evidence="2" id="KW-1185">Reference proteome</keyword>
<protein>
    <submittedName>
        <fullName evidence="1">Uncharacterized protein</fullName>
    </submittedName>
</protein>